<organism evidence="1">
    <name type="scientific">marine metagenome</name>
    <dbReference type="NCBI Taxonomy" id="408172"/>
    <lineage>
        <taxon>unclassified sequences</taxon>
        <taxon>metagenomes</taxon>
        <taxon>ecological metagenomes</taxon>
    </lineage>
</organism>
<feature type="non-terminal residue" evidence="1">
    <location>
        <position position="23"/>
    </location>
</feature>
<reference evidence="1" key="1">
    <citation type="submission" date="2018-05" db="EMBL/GenBank/DDBJ databases">
        <authorList>
            <person name="Lanie J.A."/>
            <person name="Ng W.-L."/>
            <person name="Kazmierczak K.M."/>
            <person name="Andrzejewski T.M."/>
            <person name="Davidsen T.M."/>
            <person name="Wayne K.J."/>
            <person name="Tettelin H."/>
            <person name="Glass J.I."/>
            <person name="Rusch D."/>
            <person name="Podicherti R."/>
            <person name="Tsui H.-C.T."/>
            <person name="Winkler M.E."/>
        </authorList>
    </citation>
    <scope>NUCLEOTIDE SEQUENCE</scope>
</reference>
<dbReference type="AlphaFoldDB" id="A0A382BRY5"/>
<gene>
    <name evidence="1" type="ORF">METZ01_LOCUS168801</name>
</gene>
<evidence type="ECO:0000313" key="1">
    <source>
        <dbReference type="EMBL" id="SVB15947.1"/>
    </source>
</evidence>
<dbReference type="EMBL" id="UINC01030864">
    <property type="protein sequence ID" value="SVB15947.1"/>
    <property type="molecule type" value="Genomic_DNA"/>
</dbReference>
<protein>
    <submittedName>
        <fullName evidence="1">Uncharacterized protein</fullName>
    </submittedName>
</protein>
<accession>A0A382BRY5</accession>
<name>A0A382BRY5_9ZZZZ</name>
<proteinExistence type="predicted"/>
<sequence length="23" mass="2791">MGAKNLFLRFKNRNVIRRSSLRN</sequence>